<dbReference type="RefSeq" id="XP_056059523.1">
    <property type="nucleotide sequence ID" value="XM_056204136.1"/>
</dbReference>
<evidence type="ECO:0008006" key="11">
    <source>
        <dbReference type="Google" id="ProtNLM"/>
    </source>
</evidence>
<keyword evidence="4" id="KW-0805">Transcription regulation</keyword>
<dbReference type="GO" id="GO:0006357">
    <property type="term" value="P:regulation of transcription by RNA polymerase II"/>
    <property type="evidence" value="ECO:0007669"/>
    <property type="project" value="TreeGrafter"/>
</dbReference>
<feature type="region of interest" description="Disordered" evidence="8">
    <location>
        <begin position="61"/>
        <end position="96"/>
    </location>
</feature>
<feature type="compositionally biased region" description="Low complexity" evidence="8">
    <location>
        <begin position="207"/>
        <end position="219"/>
    </location>
</feature>
<feature type="compositionally biased region" description="Acidic residues" evidence="8">
    <location>
        <begin position="290"/>
        <end position="329"/>
    </location>
</feature>
<accession>A0A9W8QNG1</accession>
<evidence type="ECO:0000256" key="6">
    <source>
        <dbReference type="ARBA" id="ARBA00023242"/>
    </source>
</evidence>
<evidence type="ECO:0000256" key="2">
    <source>
        <dbReference type="ARBA" id="ARBA00007117"/>
    </source>
</evidence>
<dbReference type="AlphaFoldDB" id="A0A9W8QNG1"/>
<evidence type="ECO:0000256" key="1">
    <source>
        <dbReference type="ARBA" id="ARBA00004123"/>
    </source>
</evidence>
<keyword evidence="10" id="KW-1185">Reference proteome</keyword>
<evidence type="ECO:0000313" key="9">
    <source>
        <dbReference type="EMBL" id="KAJ4164608.1"/>
    </source>
</evidence>
<organism evidence="9 10">
    <name type="scientific">Akanthomyces muscarius</name>
    <name type="common">Entomopathogenic fungus</name>
    <name type="synonym">Lecanicillium muscarium</name>
    <dbReference type="NCBI Taxonomy" id="2231603"/>
    <lineage>
        <taxon>Eukaryota</taxon>
        <taxon>Fungi</taxon>
        <taxon>Dikarya</taxon>
        <taxon>Ascomycota</taxon>
        <taxon>Pezizomycotina</taxon>
        <taxon>Sordariomycetes</taxon>
        <taxon>Hypocreomycetidae</taxon>
        <taxon>Hypocreales</taxon>
        <taxon>Cordycipitaceae</taxon>
        <taxon>Akanthomyces</taxon>
    </lineage>
</organism>
<comment type="subcellular location">
    <subcellularLocation>
        <location evidence="1">Nucleus</location>
    </subcellularLocation>
</comment>
<comment type="caution">
    <text evidence="9">The sequence shown here is derived from an EMBL/GenBank/DDBJ whole genome shotgun (WGS) entry which is preliminary data.</text>
</comment>
<dbReference type="PANTHER" id="PTHR13581">
    <property type="entry name" value="MRG-BINDING PROTEIN"/>
    <property type="match status" value="1"/>
</dbReference>
<evidence type="ECO:0000256" key="7">
    <source>
        <dbReference type="ARBA" id="ARBA00025178"/>
    </source>
</evidence>
<gene>
    <name evidence="9" type="ORF">LMH87_006275</name>
</gene>
<keyword evidence="5" id="KW-0804">Transcription</keyword>
<protein>
    <recommendedName>
        <fullName evidence="11">CT20 family protein</fullName>
    </recommendedName>
</protein>
<dbReference type="Proteomes" id="UP001144673">
    <property type="component" value="Chromosome 1"/>
</dbReference>
<feature type="region of interest" description="Disordered" evidence="8">
    <location>
        <begin position="207"/>
        <end position="329"/>
    </location>
</feature>
<keyword evidence="3" id="KW-0156">Chromatin regulator</keyword>
<dbReference type="Pfam" id="PF07904">
    <property type="entry name" value="Eaf7"/>
    <property type="match status" value="1"/>
</dbReference>
<dbReference type="GO" id="GO:0005634">
    <property type="term" value="C:nucleus"/>
    <property type="evidence" value="ECO:0007669"/>
    <property type="project" value="UniProtKB-SubCell"/>
</dbReference>
<comment type="function">
    <text evidence="7">Component of the NuA4 histone acetyltransferase complex which is involved in transcriptional activation of selected genes principally by acetylation of nucleosomal histone H4 and H2A. The NuA4 complex is also involved in DNA repair.</text>
</comment>
<dbReference type="InterPro" id="IPR012423">
    <property type="entry name" value="Eaf7/MRGBP"/>
</dbReference>
<dbReference type="EMBL" id="JAJHUN010000001">
    <property type="protein sequence ID" value="KAJ4164608.1"/>
    <property type="molecule type" value="Genomic_DNA"/>
</dbReference>
<keyword evidence="6" id="KW-0539">Nucleus</keyword>
<evidence type="ECO:0000256" key="5">
    <source>
        <dbReference type="ARBA" id="ARBA00023163"/>
    </source>
</evidence>
<dbReference type="GO" id="GO:0006325">
    <property type="term" value="P:chromatin organization"/>
    <property type="evidence" value="ECO:0007669"/>
    <property type="project" value="UniProtKB-KW"/>
</dbReference>
<evidence type="ECO:0000313" key="10">
    <source>
        <dbReference type="Proteomes" id="UP001144673"/>
    </source>
</evidence>
<proteinExistence type="inferred from homology"/>
<reference evidence="9" key="1">
    <citation type="journal article" date="2023" name="Access Microbiol">
        <title>De-novo genome assembly for Akanthomyces muscarius, a biocontrol agent of insect agricultural pests.</title>
        <authorList>
            <person name="Erdos Z."/>
            <person name="Studholme D.J."/>
            <person name="Raymond B."/>
            <person name="Sharma M."/>
        </authorList>
    </citation>
    <scope>NUCLEOTIDE SEQUENCE</scope>
    <source>
        <strain evidence="9">Ve6</strain>
    </source>
</reference>
<comment type="similarity">
    <text evidence="2">Belongs to the EAF7 family.</text>
</comment>
<name>A0A9W8QNG1_AKAMU</name>
<evidence type="ECO:0000256" key="8">
    <source>
        <dbReference type="SAM" id="MobiDB-lite"/>
    </source>
</evidence>
<dbReference type="PANTHER" id="PTHR13581:SF5">
    <property type="entry name" value="MRG_MORF4L-BINDING PROTEIN"/>
    <property type="match status" value="1"/>
</dbReference>
<sequence length="329" mass="36496">MISPAKVTEPNWSSDTRLQKIVPSQCTAYKKQTTSLQSGWAIAAPIAIKFRFAVALSMPPKKRARGGATAASTPARDDDAMDVDTPQAAPSSPVKEDMQGYNAMWTDDQVSSLFKGVIRWKPAGMHKHFRMIAISEHLRNHGFDPDLHQHTRIPHIWQKLRAYYNLDLIDDRENIDDEDDEGERYMDFALPYDAYIEPMMQRAIADASEAPTSPPELELSPPPPHKRSHNTGSGKRKRARESSRAAASRATDAEDTEEGTDAPSPAAVKQTRGARSRTRAASKAEKAETTEEEEDEPEEEDEEADDNDDEGGESEEGDGESDEEEDSGK</sequence>
<dbReference type="KEGG" id="amus:LMH87_006275"/>
<feature type="compositionally biased region" description="Basic residues" evidence="8">
    <location>
        <begin position="224"/>
        <end position="239"/>
    </location>
</feature>
<evidence type="ECO:0000256" key="3">
    <source>
        <dbReference type="ARBA" id="ARBA00022853"/>
    </source>
</evidence>
<evidence type="ECO:0000256" key="4">
    <source>
        <dbReference type="ARBA" id="ARBA00023015"/>
    </source>
</evidence>
<dbReference type="GeneID" id="80893434"/>
<dbReference type="GO" id="GO:0035267">
    <property type="term" value="C:NuA4 histone acetyltransferase complex"/>
    <property type="evidence" value="ECO:0007669"/>
    <property type="project" value="TreeGrafter"/>
</dbReference>